<dbReference type="RefSeq" id="WP_377983901.1">
    <property type="nucleotide sequence ID" value="NZ_JBBKXZ010000004.1"/>
</dbReference>
<dbReference type="InterPro" id="IPR011320">
    <property type="entry name" value="RNase_H1_N"/>
</dbReference>
<dbReference type="InterPro" id="IPR036397">
    <property type="entry name" value="RNaseH_sf"/>
</dbReference>
<keyword evidence="1" id="KW-0540">Nuclease</keyword>
<evidence type="ECO:0000256" key="1">
    <source>
        <dbReference type="PIRNR" id="PIRNR037839"/>
    </source>
</evidence>
<dbReference type="InterPro" id="IPR002156">
    <property type="entry name" value="RNaseH_domain"/>
</dbReference>
<dbReference type="Pfam" id="PF01693">
    <property type="entry name" value="Cauli_VI"/>
    <property type="match status" value="1"/>
</dbReference>
<feature type="domain" description="RNase H type-1" evidence="2">
    <location>
        <begin position="73"/>
        <end position="207"/>
    </location>
</feature>
<organism evidence="3 4">
    <name type="scientific">Aquirufa avitistagni</name>
    <dbReference type="NCBI Taxonomy" id="3104728"/>
    <lineage>
        <taxon>Bacteria</taxon>
        <taxon>Pseudomonadati</taxon>
        <taxon>Bacteroidota</taxon>
        <taxon>Cytophagia</taxon>
        <taxon>Cytophagales</taxon>
        <taxon>Flectobacillaceae</taxon>
        <taxon>Aquirufa</taxon>
    </lineage>
</organism>
<dbReference type="Gene3D" id="3.30.420.10">
    <property type="entry name" value="Ribonuclease H-like superfamily/Ribonuclease H"/>
    <property type="match status" value="1"/>
</dbReference>
<dbReference type="SUPFAM" id="SSF53098">
    <property type="entry name" value="Ribonuclease H-like"/>
    <property type="match status" value="1"/>
</dbReference>
<evidence type="ECO:0000313" key="4">
    <source>
        <dbReference type="Proteomes" id="UP001598138"/>
    </source>
</evidence>
<comment type="catalytic activity">
    <reaction evidence="1">
        <text>Endonucleolytic cleavage to 5'-phosphomonoester.</text>
        <dbReference type="EC" id="3.1.26.4"/>
    </reaction>
</comment>
<dbReference type="PIRSF" id="PIRSF037839">
    <property type="entry name" value="Ribonuclease_H"/>
    <property type="match status" value="1"/>
</dbReference>
<proteinExistence type="inferred from homology"/>
<dbReference type="InterPro" id="IPR009027">
    <property type="entry name" value="Ribosomal_bL9/RNase_H1_N"/>
</dbReference>
<sequence>MAKKQKYYVIWEGHQKGIFDSWAETEKHIKGFAGAQYKSFDTRDEAYAASKKNYWASVNPKAKSVLRTVNAAPCIKPSISVDAACAGNPGVLEYQGVNTETKEVLFKRGPFPVGTVNLGEFLAIVHGLSYLKKINCPYPLYSDSRTAIAWVRNKAIKTNLERNAQTEELFDLVDKAISWLKNNPTTTQILKWETEDWGENPADYGRK</sequence>
<name>A0ABW6DG17_9BACT</name>
<protein>
    <recommendedName>
        <fullName evidence="1">Ribonuclease H</fullName>
        <ecNumber evidence="1">3.1.26.4</ecNumber>
    </recommendedName>
</protein>
<keyword evidence="1" id="KW-0479">Metal-binding</keyword>
<keyword evidence="4" id="KW-1185">Reference proteome</keyword>
<dbReference type="InterPro" id="IPR017290">
    <property type="entry name" value="RNase_H_bac"/>
</dbReference>
<dbReference type="SUPFAM" id="SSF55658">
    <property type="entry name" value="L9 N-domain-like"/>
    <property type="match status" value="1"/>
</dbReference>
<dbReference type="EMBL" id="JBBKXZ010000004">
    <property type="protein sequence ID" value="MFD3395025.1"/>
    <property type="molecule type" value="Genomic_DNA"/>
</dbReference>
<comment type="function">
    <text evidence="1">Endonuclease that specifically degrades the RNA of RNA-DNA hybrids.</text>
</comment>
<evidence type="ECO:0000313" key="3">
    <source>
        <dbReference type="EMBL" id="MFD3395025.1"/>
    </source>
</evidence>
<reference evidence="3 4" key="1">
    <citation type="submission" date="2024-03" db="EMBL/GenBank/DDBJ databases">
        <title>Aquirufa genome sequencing.</title>
        <authorList>
            <person name="Pitt A."/>
            <person name="Hahn M.W."/>
        </authorList>
    </citation>
    <scope>NUCLEOTIDE SEQUENCE [LARGE SCALE GENOMIC DNA]</scope>
    <source>
        <strain evidence="3 4">OSTEICH-129V</strain>
    </source>
</reference>
<comment type="caution">
    <text evidence="3">The sequence shown here is derived from an EMBL/GenBank/DDBJ whole genome shotgun (WGS) entry which is preliminary data.</text>
</comment>
<comment type="subcellular location">
    <subcellularLocation>
        <location evidence="1">Cytoplasm</location>
    </subcellularLocation>
</comment>
<evidence type="ECO:0000259" key="2">
    <source>
        <dbReference type="PROSITE" id="PS50879"/>
    </source>
</evidence>
<keyword evidence="1" id="KW-0460">Magnesium</keyword>
<accession>A0ABW6DG17</accession>
<dbReference type="InterPro" id="IPR037056">
    <property type="entry name" value="RNase_H1_N_sf"/>
</dbReference>
<keyword evidence="1" id="KW-0963">Cytoplasm</keyword>
<comment type="similarity">
    <text evidence="1">Belongs to the RNase H family.</text>
</comment>
<gene>
    <name evidence="3" type="ORF">U0R10_10375</name>
</gene>
<dbReference type="PROSITE" id="PS50879">
    <property type="entry name" value="RNASE_H_1"/>
    <property type="match status" value="1"/>
</dbReference>
<keyword evidence="1" id="KW-0378">Hydrolase</keyword>
<dbReference type="EC" id="3.1.26.4" evidence="1"/>
<dbReference type="Proteomes" id="UP001598138">
    <property type="component" value="Unassembled WGS sequence"/>
</dbReference>
<dbReference type="Gene3D" id="3.40.970.10">
    <property type="entry name" value="Ribonuclease H1, N-terminal domain"/>
    <property type="match status" value="1"/>
</dbReference>
<dbReference type="InterPro" id="IPR012337">
    <property type="entry name" value="RNaseH-like_sf"/>
</dbReference>
<keyword evidence="1" id="KW-0255">Endonuclease</keyword>